<evidence type="ECO:0000313" key="1">
    <source>
        <dbReference type="EMBL" id="KAJ1369059.1"/>
    </source>
</evidence>
<dbReference type="Proteomes" id="UP001196413">
    <property type="component" value="Unassembled WGS sequence"/>
</dbReference>
<accession>A0AAD5R4T7</accession>
<comment type="caution">
    <text evidence="1">The sequence shown here is derived from an EMBL/GenBank/DDBJ whole genome shotgun (WGS) entry which is preliminary data.</text>
</comment>
<protein>
    <submittedName>
        <fullName evidence="1">Uncharacterized protein</fullName>
    </submittedName>
</protein>
<dbReference type="EMBL" id="JAHQIW010006393">
    <property type="protein sequence ID" value="KAJ1369059.1"/>
    <property type="molecule type" value="Genomic_DNA"/>
</dbReference>
<evidence type="ECO:0000313" key="2">
    <source>
        <dbReference type="Proteomes" id="UP001196413"/>
    </source>
</evidence>
<dbReference type="AlphaFoldDB" id="A0AAD5R4T7"/>
<keyword evidence="2" id="KW-1185">Reference proteome</keyword>
<gene>
    <name evidence="1" type="ORF">KIN20_030442</name>
</gene>
<sequence length="202" mass="22997">MTKNLCPNLSQHWNTTHCFHLEKLTKYLVQLGIPQTKLSSIHHTYLPSHQSARNDWSGTVHQGWLALFIGDKILSFIGELPQCHRNELFSPRAGHNINVVPNVLNWLPRIHLSEAFFNSVGDDSSEEFSDQRQHPDGAITIDMVEFYFLVSSTLTHFDEKANVADTFTIACHKIQFFSRVIDSVKSVELRLNQVDDVAITLA</sequence>
<proteinExistence type="predicted"/>
<reference evidence="1" key="1">
    <citation type="submission" date="2021-06" db="EMBL/GenBank/DDBJ databases">
        <title>Parelaphostrongylus tenuis whole genome reference sequence.</title>
        <authorList>
            <person name="Garwood T.J."/>
            <person name="Larsen P.A."/>
            <person name="Fountain-Jones N.M."/>
            <person name="Garbe J.R."/>
            <person name="Macchietto M.G."/>
            <person name="Kania S.A."/>
            <person name="Gerhold R.W."/>
            <person name="Richards J.E."/>
            <person name="Wolf T.M."/>
        </authorList>
    </citation>
    <scope>NUCLEOTIDE SEQUENCE</scope>
    <source>
        <strain evidence="1">MNPRO001-30</strain>
        <tissue evidence="1">Meninges</tissue>
    </source>
</reference>
<organism evidence="1 2">
    <name type="scientific">Parelaphostrongylus tenuis</name>
    <name type="common">Meningeal worm</name>
    <dbReference type="NCBI Taxonomy" id="148309"/>
    <lineage>
        <taxon>Eukaryota</taxon>
        <taxon>Metazoa</taxon>
        <taxon>Ecdysozoa</taxon>
        <taxon>Nematoda</taxon>
        <taxon>Chromadorea</taxon>
        <taxon>Rhabditida</taxon>
        <taxon>Rhabditina</taxon>
        <taxon>Rhabditomorpha</taxon>
        <taxon>Strongyloidea</taxon>
        <taxon>Metastrongylidae</taxon>
        <taxon>Parelaphostrongylus</taxon>
    </lineage>
</organism>
<name>A0AAD5R4T7_PARTN</name>